<evidence type="ECO:0000256" key="4">
    <source>
        <dbReference type="ARBA" id="ARBA00023136"/>
    </source>
</evidence>
<feature type="transmembrane region" description="Helical" evidence="5">
    <location>
        <begin position="45"/>
        <end position="63"/>
    </location>
</feature>
<protein>
    <submittedName>
        <fullName evidence="7">RDD family protein</fullName>
    </submittedName>
</protein>
<sequence>MKDNILGKSVVASLIDYFMIFILFLIISSVYLLFSNVLKFKIDHIEIIIIAILWFTFLVIPEFKFGKTLGKKIIGIKLISTENNKLLFRQVLIRRVFDIIDIFALGLVSIIMLSNNNQRFGDKFAKVFVVDKNFEFNAI</sequence>
<feature type="transmembrane region" description="Helical" evidence="5">
    <location>
        <begin position="96"/>
        <end position="114"/>
    </location>
</feature>
<reference evidence="7 8" key="1">
    <citation type="submission" date="2024-09" db="EMBL/GenBank/DDBJ databases">
        <authorList>
            <person name="Sun Q."/>
            <person name="Mori K."/>
        </authorList>
    </citation>
    <scope>NUCLEOTIDE SEQUENCE [LARGE SCALE GENOMIC DNA]</scope>
    <source>
        <strain evidence="7 8">CECT 7955</strain>
    </source>
</reference>
<evidence type="ECO:0000313" key="8">
    <source>
        <dbReference type="Proteomes" id="UP001589607"/>
    </source>
</evidence>
<dbReference type="EMBL" id="JBHMEY010000001">
    <property type="protein sequence ID" value="MFB9095086.1"/>
    <property type="molecule type" value="Genomic_DNA"/>
</dbReference>
<gene>
    <name evidence="7" type="ORF">ACFFVF_01035</name>
</gene>
<accession>A0ABV5GJD4</accession>
<evidence type="ECO:0000313" key="7">
    <source>
        <dbReference type="EMBL" id="MFB9095086.1"/>
    </source>
</evidence>
<dbReference type="RefSeq" id="WP_236454893.1">
    <property type="nucleotide sequence ID" value="NZ_CBCSGE010000007.1"/>
</dbReference>
<keyword evidence="2 5" id="KW-0812">Transmembrane</keyword>
<feature type="transmembrane region" description="Helical" evidence="5">
    <location>
        <begin position="12"/>
        <end position="33"/>
    </location>
</feature>
<dbReference type="Proteomes" id="UP001589607">
    <property type="component" value="Unassembled WGS sequence"/>
</dbReference>
<dbReference type="PANTHER" id="PTHR38480:SF1">
    <property type="entry name" value="SLR0254 PROTEIN"/>
    <property type="match status" value="1"/>
</dbReference>
<dbReference type="PANTHER" id="PTHR38480">
    <property type="entry name" value="SLR0254 PROTEIN"/>
    <property type="match status" value="1"/>
</dbReference>
<proteinExistence type="predicted"/>
<feature type="domain" description="RDD" evidence="6">
    <location>
        <begin position="10"/>
        <end position="126"/>
    </location>
</feature>
<keyword evidence="4 5" id="KW-0472">Membrane</keyword>
<dbReference type="Pfam" id="PF06271">
    <property type="entry name" value="RDD"/>
    <property type="match status" value="1"/>
</dbReference>
<evidence type="ECO:0000256" key="1">
    <source>
        <dbReference type="ARBA" id="ARBA00004141"/>
    </source>
</evidence>
<evidence type="ECO:0000259" key="6">
    <source>
        <dbReference type="Pfam" id="PF06271"/>
    </source>
</evidence>
<keyword evidence="8" id="KW-1185">Reference proteome</keyword>
<name>A0ABV5GJD4_9FLAO</name>
<comment type="subcellular location">
    <subcellularLocation>
        <location evidence="1">Membrane</location>
        <topology evidence="1">Multi-pass membrane protein</topology>
    </subcellularLocation>
</comment>
<comment type="caution">
    <text evidence="7">The sequence shown here is derived from an EMBL/GenBank/DDBJ whole genome shotgun (WGS) entry which is preliminary data.</text>
</comment>
<evidence type="ECO:0000256" key="2">
    <source>
        <dbReference type="ARBA" id="ARBA00022692"/>
    </source>
</evidence>
<organism evidence="7 8">
    <name type="scientific">Flavobacterium jumunjinense</name>
    <dbReference type="NCBI Taxonomy" id="998845"/>
    <lineage>
        <taxon>Bacteria</taxon>
        <taxon>Pseudomonadati</taxon>
        <taxon>Bacteroidota</taxon>
        <taxon>Flavobacteriia</taxon>
        <taxon>Flavobacteriales</taxon>
        <taxon>Flavobacteriaceae</taxon>
        <taxon>Flavobacterium</taxon>
    </lineage>
</organism>
<dbReference type="InterPro" id="IPR010432">
    <property type="entry name" value="RDD"/>
</dbReference>
<keyword evidence="3 5" id="KW-1133">Transmembrane helix</keyword>
<evidence type="ECO:0000256" key="3">
    <source>
        <dbReference type="ARBA" id="ARBA00022989"/>
    </source>
</evidence>
<evidence type="ECO:0000256" key="5">
    <source>
        <dbReference type="SAM" id="Phobius"/>
    </source>
</evidence>